<dbReference type="Pfam" id="PF00135">
    <property type="entry name" value="COesterase"/>
    <property type="match status" value="1"/>
</dbReference>
<evidence type="ECO:0000256" key="2">
    <source>
        <dbReference type="ARBA" id="ARBA00023180"/>
    </source>
</evidence>
<accession>A0A8X6N5X5</accession>
<keyword evidence="2" id="KW-0325">Glycoprotein</keyword>
<comment type="similarity">
    <text evidence="1">Belongs to the type-B carboxylesterase/lipase family.</text>
</comment>
<evidence type="ECO:0000259" key="3">
    <source>
        <dbReference type="Pfam" id="PF00135"/>
    </source>
</evidence>
<reference evidence="4" key="1">
    <citation type="submission" date="2020-08" db="EMBL/GenBank/DDBJ databases">
        <title>Multicomponent nature underlies the extraordinary mechanical properties of spider dragline silk.</title>
        <authorList>
            <person name="Kono N."/>
            <person name="Nakamura H."/>
            <person name="Mori M."/>
            <person name="Yoshida Y."/>
            <person name="Ohtoshi R."/>
            <person name="Malay A.D."/>
            <person name="Moran D.A.P."/>
            <person name="Tomita M."/>
            <person name="Numata K."/>
            <person name="Arakawa K."/>
        </authorList>
    </citation>
    <scope>NUCLEOTIDE SEQUENCE</scope>
</reference>
<dbReference type="AlphaFoldDB" id="A0A8X6N5X5"/>
<sequence length="127" mass="13672">MLHIDEITGRDPMKLPVLVFIHGESYDWNAGNPYDGSILSSLGNVVVVTINYRLGILGFLPATEGSARGNYGLMDQVAALHWVQENIAEFGGDQKNVTIVGQGYGAAFVNLLMISPMARGGFMTKVA</sequence>
<dbReference type="Gene3D" id="3.40.50.1820">
    <property type="entry name" value="alpha/beta hydrolase"/>
    <property type="match status" value="1"/>
</dbReference>
<evidence type="ECO:0000313" key="5">
    <source>
        <dbReference type="Proteomes" id="UP000887013"/>
    </source>
</evidence>
<dbReference type="OrthoDB" id="3200163at2759"/>
<dbReference type="InterPro" id="IPR002018">
    <property type="entry name" value="CarbesteraseB"/>
</dbReference>
<gene>
    <name evidence="4" type="primary">NLGN2</name>
    <name evidence="4" type="ORF">NPIL_537181</name>
</gene>
<dbReference type="PANTHER" id="PTHR43903">
    <property type="entry name" value="NEUROLIGIN"/>
    <property type="match status" value="1"/>
</dbReference>
<organism evidence="4 5">
    <name type="scientific">Nephila pilipes</name>
    <name type="common">Giant wood spider</name>
    <name type="synonym">Nephila maculata</name>
    <dbReference type="NCBI Taxonomy" id="299642"/>
    <lineage>
        <taxon>Eukaryota</taxon>
        <taxon>Metazoa</taxon>
        <taxon>Ecdysozoa</taxon>
        <taxon>Arthropoda</taxon>
        <taxon>Chelicerata</taxon>
        <taxon>Arachnida</taxon>
        <taxon>Araneae</taxon>
        <taxon>Araneomorphae</taxon>
        <taxon>Entelegynae</taxon>
        <taxon>Araneoidea</taxon>
        <taxon>Nephilidae</taxon>
        <taxon>Nephila</taxon>
    </lineage>
</organism>
<dbReference type="InterPro" id="IPR029058">
    <property type="entry name" value="AB_hydrolase_fold"/>
</dbReference>
<proteinExistence type="inferred from homology"/>
<evidence type="ECO:0000313" key="4">
    <source>
        <dbReference type="EMBL" id="GFS94952.1"/>
    </source>
</evidence>
<keyword evidence="5" id="KW-1185">Reference proteome</keyword>
<protein>
    <submittedName>
        <fullName evidence="4">Neuroligin-2</fullName>
    </submittedName>
</protein>
<evidence type="ECO:0000256" key="1">
    <source>
        <dbReference type="ARBA" id="ARBA00005964"/>
    </source>
</evidence>
<name>A0A8X6N5X5_NEPPI</name>
<dbReference type="SUPFAM" id="SSF53474">
    <property type="entry name" value="alpha/beta-Hydrolases"/>
    <property type="match status" value="1"/>
</dbReference>
<feature type="domain" description="Carboxylesterase type B" evidence="3">
    <location>
        <begin position="13"/>
        <end position="125"/>
    </location>
</feature>
<dbReference type="Proteomes" id="UP000887013">
    <property type="component" value="Unassembled WGS sequence"/>
</dbReference>
<dbReference type="InterPro" id="IPR051093">
    <property type="entry name" value="Neuroligin/BSAL"/>
</dbReference>
<comment type="caution">
    <text evidence="4">The sequence shown here is derived from an EMBL/GenBank/DDBJ whole genome shotgun (WGS) entry which is preliminary data.</text>
</comment>
<dbReference type="EMBL" id="BMAW01054151">
    <property type="protein sequence ID" value="GFS94952.1"/>
    <property type="molecule type" value="Genomic_DNA"/>
</dbReference>